<keyword evidence="2" id="KW-1185">Reference proteome</keyword>
<sequence>YYFSQEKDCMFTVRNYVSGETTIISRDKDCKELKGILDKTKSNTPLQISDDIYGTKYVIEANTNNTKAYYMPLGNILHVHVVEKNKDNKILLDEWYPLEEKDYDRIEEIIQSNLRSEKPSSNF</sequence>
<gene>
    <name evidence="1" type="ORF">SAMN02194393_04826</name>
</gene>
<reference evidence="1 2" key="1">
    <citation type="submission" date="2017-02" db="EMBL/GenBank/DDBJ databases">
        <authorList>
            <person name="Peterson S.W."/>
        </authorList>
    </citation>
    <scope>NUCLEOTIDE SEQUENCE [LARGE SCALE GENOMIC DNA]</scope>
    <source>
        <strain evidence="1 2">M1</strain>
    </source>
</reference>
<protein>
    <submittedName>
        <fullName evidence="1">Uncharacterized protein</fullName>
    </submittedName>
</protein>
<feature type="non-terminal residue" evidence="1">
    <location>
        <position position="1"/>
    </location>
</feature>
<organism evidence="1 2">
    <name type="scientific">Maledivibacter halophilus</name>
    <dbReference type="NCBI Taxonomy" id="36842"/>
    <lineage>
        <taxon>Bacteria</taxon>
        <taxon>Bacillati</taxon>
        <taxon>Bacillota</taxon>
        <taxon>Clostridia</taxon>
        <taxon>Peptostreptococcales</taxon>
        <taxon>Caminicellaceae</taxon>
        <taxon>Maledivibacter</taxon>
    </lineage>
</organism>
<name>A0A1T5MIZ6_9FIRM</name>
<evidence type="ECO:0000313" key="1">
    <source>
        <dbReference type="EMBL" id="SKC88211.1"/>
    </source>
</evidence>
<accession>A0A1T5MIZ6</accession>
<evidence type="ECO:0000313" key="2">
    <source>
        <dbReference type="Proteomes" id="UP000190285"/>
    </source>
</evidence>
<dbReference type="Proteomes" id="UP000190285">
    <property type="component" value="Unassembled WGS sequence"/>
</dbReference>
<dbReference type="AlphaFoldDB" id="A0A1T5MIZ6"/>
<proteinExistence type="predicted"/>
<dbReference type="EMBL" id="FUZT01000017">
    <property type="protein sequence ID" value="SKC88211.1"/>
    <property type="molecule type" value="Genomic_DNA"/>
</dbReference>
<dbReference type="RefSeq" id="WP_170917573.1">
    <property type="nucleotide sequence ID" value="NZ_FUZT01000017.1"/>
</dbReference>